<feature type="transmembrane region" description="Helical" evidence="1">
    <location>
        <begin position="16"/>
        <end position="39"/>
    </location>
</feature>
<dbReference type="GO" id="GO:0016787">
    <property type="term" value="F:hydrolase activity"/>
    <property type="evidence" value="ECO:0007669"/>
    <property type="project" value="InterPro"/>
</dbReference>
<dbReference type="InterPro" id="IPR010496">
    <property type="entry name" value="AL/BT2_dom"/>
</dbReference>
<dbReference type="AlphaFoldDB" id="A0A328VAE6"/>
<dbReference type="Gene3D" id="2.60.120.560">
    <property type="entry name" value="Exo-inulinase, domain 1"/>
    <property type="match status" value="1"/>
</dbReference>
<feature type="domain" description="3-keto-alpha-glucoside-1,2-lyase/3-keto-2-hydroxy-glucal hydratase" evidence="2">
    <location>
        <begin position="74"/>
        <end position="238"/>
    </location>
</feature>
<evidence type="ECO:0000313" key="4">
    <source>
        <dbReference type="Proteomes" id="UP000248706"/>
    </source>
</evidence>
<proteinExistence type="predicted"/>
<organism evidence="3 4">
    <name type="scientific">Thermogemmatispora tikiterensis</name>
    <dbReference type="NCBI Taxonomy" id="1825093"/>
    <lineage>
        <taxon>Bacteria</taxon>
        <taxon>Bacillati</taxon>
        <taxon>Chloroflexota</taxon>
        <taxon>Ktedonobacteria</taxon>
        <taxon>Thermogemmatisporales</taxon>
        <taxon>Thermogemmatisporaceae</taxon>
        <taxon>Thermogemmatispora</taxon>
    </lineage>
</organism>
<evidence type="ECO:0000259" key="2">
    <source>
        <dbReference type="Pfam" id="PF06439"/>
    </source>
</evidence>
<dbReference type="Pfam" id="PF06439">
    <property type="entry name" value="3keto-disac_hyd"/>
    <property type="match status" value="1"/>
</dbReference>
<protein>
    <recommendedName>
        <fullName evidence="2">3-keto-alpha-glucoside-1,2-lyase/3-keto-2-hydroxy-glucal hydratase domain-containing protein</fullName>
    </recommendedName>
</protein>
<keyword evidence="1" id="KW-0812">Transmembrane</keyword>
<dbReference type="EMBL" id="MCIF01000002">
    <property type="protein sequence ID" value="RAQ94587.1"/>
    <property type="molecule type" value="Genomic_DNA"/>
</dbReference>
<gene>
    <name evidence="3" type="ORF">A4R35_03510</name>
</gene>
<comment type="caution">
    <text evidence="3">The sequence shown here is derived from an EMBL/GenBank/DDBJ whole genome shotgun (WGS) entry which is preliminary data.</text>
</comment>
<reference evidence="3 4" key="1">
    <citation type="submission" date="2016-08" db="EMBL/GenBank/DDBJ databases">
        <title>Analysis of Carbohydrate Active Enzymes in Thermogemmatispora T81 Reveals Carbohydrate Degradation Ability.</title>
        <authorList>
            <person name="Tomazini A."/>
            <person name="Lal S."/>
            <person name="Stott M."/>
            <person name="Henrissat B."/>
            <person name="Polikarpov I."/>
            <person name="Sparling R."/>
            <person name="Levin D.B."/>
        </authorList>
    </citation>
    <scope>NUCLEOTIDE SEQUENCE [LARGE SCALE GENOMIC DNA]</scope>
    <source>
        <strain evidence="3 4">T81</strain>
    </source>
</reference>
<accession>A0A328VAE6</accession>
<keyword evidence="1" id="KW-0472">Membrane</keyword>
<dbReference type="Proteomes" id="UP000248706">
    <property type="component" value="Unassembled WGS sequence"/>
</dbReference>
<evidence type="ECO:0000313" key="3">
    <source>
        <dbReference type="EMBL" id="RAQ94587.1"/>
    </source>
</evidence>
<sequence length="259" mass="27401">MPPVQPPERPRGGPNFGLIALIAVVVLVLVLGGIGVFALTHRSGGTTGTLTPTPAQSTGVPTATPLFSDNFANNNHGWDLTSVPGRYSVKLGNGQLLLEEDNNRILPEFVPGKTFDDFRLDVDVAITKGTQENSGFGVYIRASANQNTELATYYRFAMYGDSTYAIFKGVVDSSGQPLDDQKLVGYLSTTALKPIGQVNHVEVVAKGSTMTLSVNGQTLNSVTDSSYKSGSIALYVSNLPDTPKGVVVAFSNLAIYPAS</sequence>
<keyword evidence="1" id="KW-1133">Transmembrane helix</keyword>
<evidence type="ECO:0000256" key="1">
    <source>
        <dbReference type="SAM" id="Phobius"/>
    </source>
</evidence>
<name>A0A328VAE6_9CHLR</name>
<keyword evidence="4" id="KW-1185">Reference proteome</keyword>